<protein>
    <submittedName>
        <fullName evidence="3">Reverse transcriptase N-terminal domain-containing protein</fullName>
    </submittedName>
</protein>
<dbReference type="InterPro" id="IPR000477">
    <property type="entry name" value="RT_dom"/>
</dbReference>
<organism evidence="3 4">
    <name type="scientific">Shewanella vesiculosa</name>
    <dbReference type="NCBI Taxonomy" id="518738"/>
    <lineage>
        <taxon>Bacteria</taxon>
        <taxon>Pseudomonadati</taxon>
        <taxon>Pseudomonadota</taxon>
        <taxon>Gammaproteobacteria</taxon>
        <taxon>Alteromonadales</taxon>
        <taxon>Shewanellaceae</taxon>
        <taxon>Shewanella</taxon>
    </lineage>
</organism>
<dbReference type="Pfam" id="PF13655">
    <property type="entry name" value="RVT_N"/>
    <property type="match status" value="1"/>
</dbReference>
<dbReference type="GO" id="GO:0003964">
    <property type="term" value="F:RNA-directed DNA polymerase activity"/>
    <property type="evidence" value="ECO:0007669"/>
    <property type="project" value="UniProtKB-KW"/>
</dbReference>
<comment type="similarity">
    <text evidence="1">Belongs to the bacterial reverse transcriptase family.</text>
</comment>
<comment type="caution">
    <text evidence="3">The sequence shown here is derived from an EMBL/GenBank/DDBJ whole genome shotgun (WGS) entry which is preliminary data.</text>
</comment>
<proteinExistence type="inferred from homology"/>
<gene>
    <name evidence="3" type="ORF">ABHN84_20970</name>
</gene>
<dbReference type="PANTHER" id="PTHR34047:SF8">
    <property type="entry name" value="PROTEIN YKFC"/>
    <property type="match status" value="1"/>
</dbReference>
<dbReference type="CDD" id="cd01651">
    <property type="entry name" value="RT_G2_intron"/>
    <property type="match status" value="1"/>
</dbReference>
<dbReference type="RefSeq" id="WP_347691110.1">
    <property type="nucleotide sequence ID" value="NZ_JBDPZN010000039.1"/>
</dbReference>
<dbReference type="InterPro" id="IPR051083">
    <property type="entry name" value="GrpII_Intron_Splice-Mob/Def"/>
</dbReference>
<feature type="non-terminal residue" evidence="3">
    <location>
        <position position="246"/>
    </location>
</feature>
<evidence type="ECO:0000256" key="1">
    <source>
        <dbReference type="ARBA" id="ARBA00034120"/>
    </source>
</evidence>
<accession>A0ABV0FV68</accession>
<evidence type="ECO:0000259" key="2">
    <source>
        <dbReference type="PROSITE" id="PS50878"/>
    </source>
</evidence>
<evidence type="ECO:0000313" key="4">
    <source>
        <dbReference type="Proteomes" id="UP001477278"/>
    </source>
</evidence>
<evidence type="ECO:0000313" key="3">
    <source>
        <dbReference type="EMBL" id="MEO3684734.1"/>
    </source>
</evidence>
<name>A0ABV0FV68_9GAMM</name>
<dbReference type="Proteomes" id="UP001477278">
    <property type="component" value="Unassembled WGS sequence"/>
</dbReference>
<dbReference type="InterPro" id="IPR043502">
    <property type="entry name" value="DNA/RNA_pol_sf"/>
</dbReference>
<dbReference type="SUPFAM" id="SSF56672">
    <property type="entry name" value="DNA/RNA polymerases"/>
    <property type="match status" value="1"/>
</dbReference>
<dbReference type="InterPro" id="IPR025960">
    <property type="entry name" value="RVT_N"/>
</dbReference>
<sequence length="246" mass="27522">MMTSIEVSASSDSAQWQSIDWKAVEKLVLKLQMRIAKATREGKRGKAKALQWILTHSRAAKLLAVKRVSRNKGSKTPGIDGITWSTDARCIGAVNQLSRKGYHAQPLRRIYIPKKNGKLRPLGIPCMIDRAQQALHLLALEPISETFADPNSYGFRPNRSTADAIAQCFICLSHKKSAQWVLEGDIKSCFDKIGHQWLIDNIAIDKRMLEQWLKSGFMDKGLFYRTDEGTPQGGVISPTLMLMTLA</sequence>
<dbReference type="Pfam" id="PF00078">
    <property type="entry name" value="RVT_1"/>
    <property type="match status" value="1"/>
</dbReference>
<keyword evidence="3" id="KW-0695">RNA-directed DNA polymerase</keyword>
<dbReference type="PANTHER" id="PTHR34047">
    <property type="entry name" value="NUCLEAR INTRON MATURASE 1, MITOCHONDRIAL-RELATED"/>
    <property type="match status" value="1"/>
</dbReference>
<keyword evidence="3" id="KW-0548">Nucleotidyltransferase</keyword>
<keyword evidence="3" id="KW-0808">Transferase</keyword>
<dbReference type="EMBL" id="JBDPZN010000039">
    <property type="protein sequence ID" value="MEO3684734.1"/>
    <property type="molecule type" value="Genomic_DNA"/>
</dbReference>
<keyword evidence="4" id="KW-1185">Reference proteome</keyword>
<feature type="domain" description="Reverse transcriptase" evidence="2">
    <location>
        <begin position="93"/>
        <end position="246"/>
    </location>
</feature>
<reference evidence="3 4" key="1">
    <citation type="submission" date="2024-05" db="EMBL/GenBank/DDBJ databases">
        <title>Genome sequencing of Marine Estuary Bacteria, Shewanella vesiculosa and S. baltica, and Pseudomonas syringae.</title>
        <authorList>
            <person name="Gurung A."/>
            <person name="Maclea K.S."/>
        </authorList>
    </citation>
    <scope>NUCLEOTIDE SEQUENCE [LARGE SCALE GENOMIC DNA]</scope>
    <source>
        <strain evidence="3 4">1A</strain>
    </source>
</reference>
<dbReference type="PROSITE" id="PS50878">
    <property type="entry name" value="RT_POL"/>
    <property type="match status" value="1"/>
</dbReference>